<reference evidence="1 2" key="1">
    <citation type="journal article" date="2020" name="ISME J.">
        <title>Comparative genomics reveals insights into cyanobacterial evolution and habitat adaptation.</title>
        <authorList>
            <person name="Chen M.Y."/>
            <person name="Teng W.K."/>
            <person name="Zhao L."/>
            <person name="Hu C.X."/>
            <person name="Zhou Y.K."/>
            <person name="Han B.P."/>
            <person name="Song L.R."/>
            <person name="Shu W.S."/>
        </authorList>
    </citation>
    <scope>NUCLEOTIDE SEQUENCE [LARGE SCALE GENOMIC DNA]</scope>
    <source>
        <strain evidence="1 2">FACHB-3921</strain>
    </source>
</reference>
<dbReference type="InterPro" id="IPR001387">
    <property type="entry name" value="Cro/C1-type_HTH"/>
</dbReference>
<evidence type="ECO:0000313" key="1">
    <source>
        <dbReference type="EMBL" id="MBD2254708.1"/>
    </source>
</evidence>
<keyword evidence="2" id="KW-1185">Reference proteome</keyword>
<dbReference type="CDD" id="cd00093">
    <property type="entry name" value="HTH_XRE"/>
    <property type="match status" value="1"/>
</dbReference>
<dbReference type="Proteomes" id="UP000621307">
    <property type="component" value="Unassembled WGS sequence"/>
</dbReference>
<proteinExistence type="predicted"/>
<dbReference type="EMBL" id="JACJQL010000062">
    <property type="protein sequence ID" value="MBD2254708.1"/>
    <property type="molecule type" value="Genomic_DNA"/>
</dbReference>
<sequence>MTARQIAANAGVDSSVLSRFLNGKQDIKAGDYFSILNILPENCRVIAMTRLGMGEISAAQLIQSASPKEKAEILQAMAQWVLQPGVIPVKNADPANVQVAV</sequence>
<organism evidence="1 2">
    <name type="scientific">Nostoc parmelioides FACHB-3921</name>
    <dbReference type="NCBI Taxonomy" id="2692909"/>
    <lineage>
        <taxon>Bacteria</taxon>
        <taxon>Bacillati</taxon>
        <taxon>Cyanobacteriota</taxon>
        <taxon>Cyanophyceae</taxon>
        <taxon>Nostocales</taxon>
        <taxon>Nostocaceae</taxon>
        <taxon>Nostoc</taxon>
    </lineage>
</organism>
<comment type="caution">
    <text evidence="1">The sequence shown here is derived from an EMBL/GenBank/DDBJ whole genome shotgun (WGS) entry which is preliminary data.</text>
</comment>
<evidence type="ECO:0000313" key="2">
    <source>
        <dbReference type="Proteomes" id="UP000621307"/>
    </source>
</evidence>
<protein>
    <submittedName>
        <fullName evidence="1">Helix-turn-helix transcriptional regulator</fullName>
    </submittedName>
</protein>
<gene>
    <name evidence="1" type="ORF">H6G14_26080</name>
</gene>
<accession>A0ABR8BP71</accession>
<name>A0ABR8BP71_9NOSO</name>